<accession>A0A1S2PGZ6</accession>
<dbReference type="AlphaFoldDB" id="A0A1S2PGZ6"/>
<dbReference type="EMBL" id="MLYP01000036">
    <property type="protein sequence ID" value="OIJ92665.1"/>
    <property type="molecule type" value="Genomic_DNA"/>
</dbReference>
<dbReference type="RefSeq" id="WP_071366429.1">
    <property type="nucleotide sequence ID" value="NZ_MLYP01000036.1"/>
</dbReference>
<name>A0A1S2PGZ6_9ACTN</name>
<organism evidence="1 2">
    <name type="scientific">Streptomyces colonosanans</name>
    <dbReference type="NCBI Taxonomy" id="1428652"/>
    <lineage>
        <taxon>Bacteria</taxon>
        <taxon>Bacillati</taxon>
        <taxon>Actinomycetota</taxon>
        <taxon>Actinomycetes</taxon>
        <taxon>Kitasatosporales</taxon>
        <taxon>Streptomycetaceae</taxon>
        <taxon>Streptomyces</taxon>
    </lineage>
</organism>
<reference evidence="1 2" key="1">
    <citation type="submission" date="2016-10" db="EMBL/GenBank/DDBJ databases">
        <title>Genome sequence of Streptomyces sp. MUSC 93.</title>
        <authorList>
            <person name="Lee L.-H."/>
            <person name="Ser H.-L."/>
            <person name="Law J.W.-F."/>
        </authorList>
    </citation>
    <scope>NUCLEOTIDE SEQUENCE [LARGE SCALE GENOMIC DNA]</scope>
    <source>
        <strain evidence="1 2">MUSC 93</strain>
    </source>
</reference>
<evidence type="ECO:0000313" key="2">
    <source>
        <dbReference type="Proteomes" id="UP000179935"/>
    </source>
</evidence>
<gene>
    <name evidence="1" type="ORF">BIV24_13025</name>
</gene>
<comment type="caution">
    <text evidence="1">The sequence shown here is derived from an EMBL/GenBank/DDBJ whole genome shotgun (WGS) entry which is preliminary data.</text>
</comment>
<keyword evidence="2" id="KW-1185">Reference proteome</keyword>
<protein>
    <submittedName>
        <fullName evidence="1">Uncharacterized protein</fullName>
    </submittedName>
</protein>
<dbReference type="Proteomes" id="UP000179935">
    <property type="component" value="Unassembled WGS sequence"/>
</dbReference>
<proteinExistence type="predicted"/>
<dbReference type="OrthoDB" id="4332356at2"/>
<evidence type="ECO:0000313" key="1">
    <source>
        <dbReference type="EMBL" id="OIJ92665.1"/>
    </source>
</evidence>
<sequence>MAAMTDVLIPALEDAREAHAAVVDRFRADATITPPGIQRQRLERQVAEAQNHLERIEDRVREIRPARGLLSTAARWTRLVTRGAVRTAVLPLQVGVRVVTETARGRQPADERRLLKNTEDAYAAAARALATCQAGKNIAEQFHDQETADLLVVLRRQDEQILETLEENLAQRARAVAAASDGRRPSPRAAADVRRLLNAVIRRMRAAGLRLRIAFRRSTRRARHKAGSTLREVPAVTHLAEKVHGAVARDNDLPIPGFSQLGITEIQQRLRGVSQTELTVIEGYERAHAGRPGVLQAIEHLREAEPWAGYDTMGPERVKTHLRNVSDRVVRQVLEYERHHRQRDTVINAAESALRPVSP</sequence>